<name>A0A9D4UK21_ADICA</name>
<proteinExistence type="predicted"/>
<dbReference type="Proteomes" id="UP000886520">
    <property type="component" value="Chromosome 15"/>
</dbReference>
<organism evidence="2 3">
    <name type="scientific">Adiantum capillus-veneris</name>
    <name type="common">Maidenhair fern</name>
    <dbReference type="NCBI Taxonomy" id="13818"/>
    <lineage>
        <taxon>Eukaryota</taxon>
        <taxon>Viridiplantae</taxon>
        <taxon>Streptophyta</taxon>
        <taxon>Embryophyta</taxon>
        <taxon>Tracheophyta</taxon>
        <taxon>Polypodiopsida</taxon>
        <taxon>Polypodiidae</taxon>
        <taxon>Polypodiales</taxon>
        <taxon>Pteridineae</taxon>
        <taxon>Pteridaceae</taxon>
        <taxon>Vittarioideae</taxon>
        <taxon>Adiantum</taxon>
    </lineage>
</organism>
<comment type="caution">
    <text evidence="2">The sequence shown here is derived from an EMBL/GenBank/DDBJ whole genome shotgun (WGS) entry which is preliminary data.</text>
</comment>
<dbReference type="EMBL" id="JABFUD020000015">
    <property type="protein sequence ID" value="KAI5069334.1"/>
    <property type="molecule type" value="Genomic_DNA"/>
</dbReference>
<feature type="compositionally biased region" description="Basic and acidic residues" evidence="1">
    <location>
        <begin position="146"/>
        <end position="156"/>
    </location>
</feature>
<evidence type="ECO:0000313" key="3">
    <source>
        <dbReference type="Proteomes" id="UP000886520"/>
    </source>
</evidence>
<reference evidence="2" key="1">
    <citation type="submission" date="2021-01" db="EMBL/GenBank/DDBJ databases">
        <title>Adiantum capillus-veneris genome.</title>
        <authorList>
            <person name="Fang Y."/>
            <person name="Liao Q."/>
        </authorList>
    </citation>
    <scope>NUCLEOTIDE SEQUENCE</scope>
    <source>
        <strain evidence="2">H3</strain>
        <tissue evidence="2">Leaf</tissue>
    </source>
</reference>
<gene>
    <name evidence="2" type="ORF">GOP47_0015635</name>
</gene>
<keyword evidence="3" id="KW-1185">Reference proteome</keyword>
<evidence type="ECO:0000313" key="2">
    <source>
        <dbReference type="EMBL" id="KAI5069334.1"/>
    </source>
</evidence>
<sequence length="277" mass="30019">MEGSIPAIQGIINRNQAQLSPLDVHGGLQGGPVLTQPPERFDDPLYRPAEQGMRFMPSFMINNEWKGNIPAGIHFPSASRIVEAAKGGLSPSGINAPSPVVPDNEQHHHAPAYHDAKEERGNSTNSNYFDVLLEDVFDPYSAQVHADADGEGKPSQEEEDGTSSPKCPQPPQVPPISPKDSARGRGGAVIGLSCKWANLVTNVQYSNKERSQCWQEMKTLSKNVILTGDFNMVEQITDRSRSLGHVISVWGMLQVSQARQGVHVCKCASGTLVGSIF</sequence>
<feature type="region of interest" description="Disordered" evidence="1">
    <location>
        <begin position="89"/>
        <end position="124"/>
    </location>
</feature>
<feature type="compositionally biased region" description="Pro residues" evidence="1">
    <location>
        <begin position="167"/>
        <end position="177"/>
    </location>
</feature>
<dbReference type="AlphaFoldDB" id="A0A9D4UK21"/>
<accession>A0A9D4UK21</accession>
<feature type="compositionally biased region" description="Basic and acidic residues" evidence="1">
    <location>
        <begin position="104"/>
        <end position="121"/>
    </location>
</feature>
<evidence type="ECO:0000256" key="1">
    <source>
        <dbReference type="SAM" id="MobiDB-lite"/>
    </source>
</evidence>
<feature type="region of interest" description="Disordered" evidence="1">
    <location>
        <begin position="145"/>
        <end position="184"/>
    </location>
</feature>
<protein>
    <submittedName>
        <fullName evidence="2">Uncharacterized protein</fullName>
    </submittedName>
</protein>